<protein>
    <recommendedName>
        <fullName evidence="6 8">Citrate synthase</fullName>
        <ecNumber evidence="6">2.3.3.16</ecNumber>
    </recommendedName>
</protein>
<dbReference type="InterPro" id="IPR002020">
    <property type="entry name" value="Citrate_synthase"/>
</dbReference>
<dbReference type="InterPro" id="IPR036969">
    <property type="entry name" value="Citrate_synthase_sf"/>
</dbReference>
<evidence type="ECO:0000256" key="7">
    <source>
        <dbReference type="PIRSR" id="PIRSR001369-1"/>
    </source>
</evidence>
<evidence type="ECO:0000256" key="2">
    <source>
        <dbReference type="ARBA" id="ARBA00010566"/>
    </source>
</evidence>
<comment type="similarity">
    <text evidence="2 6 8">Belongs to the citrate synthase family.</text>
</comment>
<dbReference type="PRINTS" id="PR00143">
    <property type="entry name" value="CITRTSNTHASE"/>
</dbReference>
<comment type="pathway">
    <text evidence="1">Carbohydrate metabolism; tricarboxylic acid cycle.</text>
</comment>
<comment type="catalytic activity">
    <reaction evidence="5 6">
        <text>oxaloacetate + acetyl-CoA + H2O = citrate + CoA + H(+)</text>
        <dbReference type="Rhea" id="RHEA:16845"/>
        <dbReference type="ChEBI" id="CHEBI:15377"/>
        <dbReference type="ChEBI" id="CHEBI:15378"/>
        <dbReference type="ChEBI" id="CHEBI:16452"/>
        <dbReference type="ChEBI" id="CHEBI:16947"/>
        <dbReference type="ChEBI" id="CHEBI:57287"/>
        <dbReference type="ChEBI" id="CHEBI:57288"/>
        <dbReference type="EC" id="2.3.3.16"/>
    </reaction>
</comment>
<name>A0A1W6JX94_9CREN</name>
<dbReference type="InterPro" id="IPR016143">
    <property type="entry name" value="Citrate_synth-like_sm_a-sub"/>
</dbReference>
<reference evidence="9 10" key="1">
    <citation type="submission" date="2017-03" db="EMBL/GenBank/DDBJ databases">
        <title>Sulfur activation and transportation mechanism of thermophilic Archaea Acidianus manzaensis YN-25.</title>
        <authorList>
            <person name="Ma Y."/>
            <person name="Yang Y."/>
            <person name="Xia J."/>
        </authorList>
    </citation>
    <scope>NUCLEOTIDE SEQUENCE [LARGE SCALE GENOMIC DNA]</scope>
    <source>
        <strain evidence="9 10">YN-25</strain>
    </source>
</reference>
<feature type="active site" evidence="7">
    <location>
        <position position="254"/>
    </location>
</feature>
<dbReference type="RefSeq" id="WP_148690635.1">
    <property type="nucleotide sequence ID" value="NZ_CP020477.1"/>
</dbReference>
<evidence type="ECO:0000256" key="4">
    <source>
        <dbReference type="ARBA" id="ARBA00022679"/>
    </source>
</evidence>
<evidence type="ECO:0000256" key="3">
    <source>
        <dbReference type="ARBA" id="ARBA00022532"/>
    </source>
</evidence>
<dbReference type="SUPFAM" id="SSF48256">
    <property type="entry name" value="Citrate synthase"/>
    <property type="match status" value="1"/>
</dbReference>
<dbReference type="Gene3D" id="1.10.580.10">
    <property type="entry name" value="Citrate Synthase, domain 1"/>
    <property type="match status" value="1"/>
</dbReference>
<dbReference type="PROSITE" id="PS00480">
    <property type="entry name" value="CITRATE_SYNTHASE"/>
    <property type="match status" value="1"/>
</dbReference>
<dbReference type="GO" id="GO:0005737">
    <property type="term" value="C:cytoplasm"/>
    <property type="evidence" value="ECO:0007669"/>
    <property type="project" value="InterPro"/>
</dbReference>
<organism evidence="9 10">
    <name type="scientific">Acidianus manzaensis</name>
    <dbReference type="NCBI Taxonomy" id="282676"/>
    <lineage>
        <taxon>Archaea</taxon>
        <taxon>Thermoproteota</taxon>
        <taxon>Thermoprotei</taxon>
        <taxon>Sulfolobales</taxon>
        <taxon>Sulfolobaceae</taxon>
        <taxon>Acidianus</taxon>
    </lineage>
</organism>
<dbReference type="PANTHER" id="PTHR11739">
    <property type="entry name" value="CITRATE SYNTHASE"/>
    <property type="match status" value="1"/>
</dbReference>
<evidence type="ECO:0000313" key="9">
    <source>
        <dbReference type="EMBL" id="ARM74883.1"/>
    </source>
</evidence>
<evidence type="ECO:0000256" key="1">
    <source>
        <dbReference type="ARBA" id="ARBA00005163"/>
    </source>
</evidence>
<dbReference type="GeneID" id="41589612"/>
<evidence type="ECO:0000313" key="10">
    <source>
        <dbReference type="Proteomes" id="UP000193404"/>
    </source>
</evidence>
<evidence type="ECO:0000256" key="5">
    <source>
        <dbReference type="ARBA" id="ARBA00049288"/>
    </source>
</evidence>
<dbReference type="UniPathway" id="UPA00223"/>
<dbReference type="GO" id="GO:0036440">
    <property type="term" value="F:citrate synthase activity"/>
    <property type="evidence" value="ECO:0007669"/>
    <property type="project" value="UniProtKB-EC"/>
</dbReference>
<dbReference type="InterPro" id="IPR016142">
    <property type="entry name" value="Citrate_synth-like_lrg_a-sub"/>
</dbReference>
<dbReference type="EC" id="2.3.3.16" evidence="6"/>
<dbReference type="GO" id="GO:0006099">
    <property type="term" value="P:tricarboxylic acid cycle"/>
    <property type="evidence" value="ECO:0007669"/>
    <property type="project" value="UniProtKB-UniPathway"/>
</dbReference>
<keyword evidence="4 6" id="KW-0808">Transferase</keyword>
<accession>A0A1W6JX94</accession>
<dbReference type="Proteomes" id="UP000193404">
    <property type="component" value="Chromosome"/>
</dbReference>
<gene>
    <name evidence="9" type="ORF">B6F84_01795</name>
</gene>
<dbReference type="NCBIfam" id="TIGR01800">
    <property type="entry name" value="cit_synth_II"/>
    <property type="match status" value="1"/>
</dbReference>
<dbReference type="InterPro" id="IPR024176">
    <property type="entry name" value="Citrate_synthase_bac-typ"/>
</dbReference>
<keyword evidence="10" id="KW-1185">Reference proteome</keyword>
<dbReference type="STRING" id="282676.B6F84_01795"/>
<dbReference type="Gene3D" id="1.10.230.10">
    <property type="entry name" value="Cytochrome P450-Terp, domain 2"/>
    <property type="match status" value="1"/>
</dbReference>
<dbReference type="PIRSF" id="PIRSF001369">
    <property type="entry name" value="Citrate_synth"/>
    <property type="match status" value="1"/>
</dbReference>
<evidence type="ECO:0000256" key="6">
    <source>
        <dbReference type="PIRNR" id="PIRNR001369"/>
    </source>
</evidence>
<dbReference type="KEGG" id="aman:B6F84_01795"/>
<dbReference type="OrthoDB" id="21302at2157"/>
<dbReference type="Pfam" id="PF00285">
    <property type="entry name" value="Citrate_synt"/>
    <property type="match status" value="1"/>
</dbReference>
<proteinExistence type="inferred from homology"/>
<dbReference type="EMBL" id="CP020477">
    <property type="protein sequence ID" value="ARM74883.1"/>
    <property type="molecule type" value="Genomic_DNA"/>
</dbReference>
<evidence type="ECO:0000256" key="8">
    <source>
        <dbReference type="RuleBase" id="RU000441"/>
    </source>
</evidence>
<feature type="active site" evidence="7">
    <location>
        <position position="308"/>
    </location>
</feature>
<dbReference type="PANTHER" id="PTHR11739:SF4">
    <property type="entry name" value="CITRATE SYNTHASE, PEROXISOMAL"/>
    <property type="match status" value="1"/>
</dbReference>
<dbReference type="InterPro" id="IPR011278">
    <property type="entry name" value="2-MeCitrate/Citrate_synth_II"/>
</dbReference>
<dbReference type="GO" id="GO:0005975">
    <property type="term" value="P:carbohydrate metabolic process"/>
    <property type="evidence" value="ECO:0007669"/>
    <property type="project" value="TreeGrafter"/>
</dbReference>
<sequence length="372" mass="42556">MELKKGLEDIAIKETEITYIDGNLGRLYYRGYSIFDLAEFSNFEETAYLIWFGKLPNSRELKDLKEKLAEERNLPEYVVQFIKNVRKDANPMDVLRTAISMLGIEDESNKEELWEKAVKITSKIPTIISFFVRTRKNLDIIEPDSSLSHAENFLYMLKGEKPSNLESKVMDVSLLLHMDHEMNASTFACLVVASTLSDIYSSVVAGVSALKGPLHGGANSEALKQFMEIGNKDNVEEYIMKKLESGHRIMGFGHRIYKTYDPRAKILKEYAKMITKEKGLYNLYEVAEKVDEIGSRILGKKGIYPNVDFYAGLVFYSLGFEPDLFPTVFASSRIVGWTAHIMEYLKDNKLIRPKAIYKGEIGRKYIGIQERE</sequence>
<keyword evidence="3" id="KW-0816">Tricarboxylic acid cycle</keyword>
<dbReference type="InterPro" id="IPR019810">
    <property type="entry name" value="Citrate_synthase_AS"/>
</dbReference>
<dbReference type="CDD" id="cd06118">
    <property type="entry name" value="citrate_synt_like_1"/>
    <property type="match status" value="1"/>
</dbReference>
<dbReference type="AlphaFoldDB" id="A0A1W6JX94"/>